<dbReference type="EMBL" id="CANHGI010000005">
    <property type="protein sequence ID" value="CAI5450762.1"/>
    <property type="molecule type" value="Genomic_DNA"/>
</dbReference>
<evidence type="ECO:0000256" key="3">
    <source>
        <dbReference type="ARBA" id="ARBA00023004"/>
    </source>
</evidence>
<feature type="compositionally biased region" description="Polar residues" evidence="6">
    <location>
        <begin position="51"/>
        <end position="79"/>
    </location>
</feature>
<dbReference type="InterPro" id="IPR003347">
    <property type="entry name" value="JmjC_dom"/>
</dbReference>
<gene>
    <name evidence="8" type="ORF">CAMP_LOCUS13399</name>
</gene>
<keyword evidence="3" id="KW-0408">Iron</keyword>
<dbReference type="InterPro" id="IPR050690">
    <property type="entry name" value="JHDM1_Histone_Demethylase"/>
</dbReference>
<evidence type="ECO:0000313" key="8">
    <source>
        <dbReference type="EMBL" id="CAI5450762.1"/>
    </source>
</evidence>
<evidence type="ECO:0000313" key="9">
    <source>
        <dbReference type="Proteomes" id="UP001152747"/>
    </source>
</evidence>
<protein>
    <recommendedName>
        <fullName evidence="7">JmjC domain-containing protein</fullName>
    </recommendedName>
</protein>
<dbReference type="GO" id="GO:0016491">
    <property type="term" value="F:oxidoreductase activity"/>
    <property type="evidence" value="ECO:0007669"/>
    <property type="project" value="UniProtKB-KW"/>
</dbReference>
<organism evidence="8 9">
    <name type="scientific">Caenorhabditis angaria</name>
    <dbReference type="NCBI Taxonomy" id="860376"/>
    <lineage>
        <taxon>Eukaryota</taxon>
        <taxon>Metazoa</taxon>
        <taxon>Ecdysozoa</taxon>
        <taxon>Nematoda</taxon>
        <taxon>Chromadorea</taxon>
        <taxon>Rhabditida</taxon>
        <taxon>Rhabditina</taxon>
        <taxon>Rhabditomorpha</taxon>
        <taxon>Rhabditoidea</taxon>
        <taxon>Rhabditidae</taxon>
        <taxon>Peloderinae</taxon>
        <taxon>Caenorhabditis</taxon>
    </lineage>
</organism>
<proteinExistence type="predicted"/>
<feature type="compositionally biased region" description="Polar residues" evidence="6">
    <location>
        <begin position="106"/>
        <end position="125"/>
    </location>
</feature>
<feature type="region of interest" description="Disordered" evidence="6">
    <location>
        <begin position="542"/>
        <end position="562"/>
    </location>
</feature>
<dbReference type="InterPro" id="IPR041667">
    <property type="entry name" value="Cupin_8"/>
</dbReference>
<evidence type="ECO:0000256" key="4">
    <source>
        <dbReference type="ARBA" id="ARBA00023015"/>
    </source>
</evidence>
<keyword evidence="5" id="KW-0804">Transcription</keyword>
<dbReference type="Gene3D" id="1.20.58.1360">
    <property type="match status" value="1"/>
</dbReference>
<comment type="caution">
    <text evidence="8">The sequence shown here is derived from an EMBL/GenBank/DDBJ whole genome shotgun (WGS) entry which is preliminary data.</text>
</comment>
<feature type="compositionally biased region" description="Polar residues" evidence="6">
    <location>
        <begin position="553"/>
        <end position="562"/>
    </location>
</feature>
<sequence>MAKAAQLASRKRTKSIAAAPQKRQKIAFTSPPVISAHPQHLTEKRRRSKTPAASTRQALQQITAPRSNAGKSLQPNVLSNDDDIMQRTTRSRSKSVIPSGLLPTPKTAQATPGKTNVLPTDGSSQRKARESRSKSVVGAQGRTPGKARKLEKLRKEVNDLNKNNWNVGTKEWIKKFKQILPLFLDPTQNEVEYVKNGLELEKMLTRKGGLESYDKIYIVKEKTGLGIEIPDSRFDIRNVCQLLGDDFDIGVIDVERQQTEKMKLGDFANEMMKKKGRTKILNAISLEITNLPQISSMFEQPKMVRKLSMTQKLIDIGHLPKNLHPTVRNYLLMGMKDSYTNSHCDFGGTNVYYHLVSGKKVFLVAPPTENNLKMFADFELRQNRTEWFFDQVLEDVRMFELERGMTLMMPGGWIHSVFTLEDSIVFGGNYLSLNKINIHLRIHEIEEELIQKQVIDYSLTFPNFELIQLRVLKWILLPKLVEANDQKLDMEMVDRIGWAAIYHINQYKNALLESEKTRRGKRMIKEYERTFTDLDQQMKQQERLKKTNKLRTRQTSAVPSLQ</sequence>
<name>A0A9P1N7K7_9PELO</name>
<dbReference type="PANTHER" id="PTHR23123">
    <property type="entry name" value="PHD/F-BOX CONTAINING PROTEIN"/>
    <property type="match status" value="1"/>
</dbReference>
<evidence type="ECO:0000256" key="5">
    <source>
        <dbReference type="ARBA" id="ARBA00023163"/>
    </source>
</evidence>
<feature type="domain" description="JmjC" evidence="7">
    <location>
        <begin position="289"/>
        <end position="447"/>
    </location>
</feature>
<dbReference type="SUPFAM" id="SSF51197">
    <property type="entry name" value="Clavaminate synthase-like"/>
    <property type="match status" value="1"/>
</dbReference>
<reference evidence="8" key="1">
    <citation type="submission" date="2022-11" db="EMBL/GenBank/DDBJ databases">
        <authorList>
            <person name="Kikuchi T."/>
        </authorList>
    </citation>
    <scope>NUCLEOTIDE SEQUENCE</scope>
    <source>
        <strain evidence="8">PS1010</strain>
    </source>
</reference>
<accession>A0A9P1N7K7</accession>
<dbReference type="Pfam" id="PF13621">
    <property type="entry name" value="Cupin_8"/>
    <property type="match status" value="1"/>
</dbReference>
<dbReference type="GO" id="GO:0046872">
    <property type="term" value="F:metal ion binding"/>
    <property type="evidence" value="ECO:0007669"/>
    <property type="project" value="UniProtKB-KW"/>
</dbReference>
<dbReference type="PROSITE" id="PS51184">
    <property type="entry name" value="JMJC"/>
    <property type="match status" value="1"/>
</dbReference>
<evidence type="ECO:0000259" key="7">
    <source>
        <dbReference type="PROSITE" id="PS51184"/>
    </source>
</evidence>
<dbReference type="SMART" id="SM00558">
    <property type="entry name" value="JmjC"/>
    <property type="match status" value="1"/>
</dbReference>
<dbReference type="OrthoDB" id="5876800at2759"/>
<evidence type="ECO:0000256" key="6">
    <source>
        <dbReference type="SAM" id="MobiDB-lite"/>
    </source>
</evidence>
<dbReference type="Gene3D" id="2.60.120.650">
    <property type="entry name" value="Cupin"/>
    <property type="match status" value="1"/>
</dbReference>
<keyword evidence="4" id="KW-0805">Transcription regulation</keyword>
<evidence type="ECO:0000256" key="2">
    <source>
        <dbReference type="ARBA" id="ARBA00023002"/>
    </source>
</evidence>
<evidence type="ECO:0000256" key="1">
    <source>
        <dbReference type="ARBA" id="ARBA00022723"/>
    </source>
</evidence>
<feature type="region of interest" description="Disordered" evidence="6">
    <location>
        <begin position="1"/>
        <end position="146"/>
    </location>
</feature>
<dbReference type="AlphaFoldDB" id="A0A9P1N7K7"/>
<keyword evidence="2" id="KW-0560">Oxidoreductase</keyword>
<dbReference type="Proteomes" id="UP001152747">
    <property type="component" value="Unassembled WGS sequence"/>
</dbReference>
<keyword evidence="9" id="KW-1185">Reference proteome</keyword>
<keyword evidence="1" id="KW-0479">Metal-binding</keyword>